<comment type="pathway">
    <text evidence="2">Organic acid metabolism; glycolate biosynthesis; glycolate from 2-phosphoglycolate: step 1/1.</text>
</comment>
<dbReference type="InterPro" id="IPR050155">
    <property type="entry name" value="HAD-like_hydrolase_sf"/>
</dbReference>
<dbReference type="PANTHER" id="PTHR43434:SF1">
    <property type="entry name" value="PHOSPHOGLYCOLATE PHOSPHATASE"/>
    <property type="match status" value="1"/>
</dbReference>
<dbReference type="SUPFAM" id="SSF56784">
    <property type="entry name" value="HAD-like"/>
    <property type="match status" value="1"/>
</dbReference>
<dbReference type="Pfam" id="PF12710">
    <property type="entry name" value="HAD"/>
    <property type="match status" value="1"/>
</dbReference>
<comment type="catalytic activity">
    <reaction evidence="1">
        <text>2-phosphoglycolate + H2O = glycolate + phosphate</text>
        <dbReference type="Rhea" id="RHEA:14369"/>
        <dbReference type="ChEBI" id="CHEBI:15377"/>
        <dbReference type="ChEBI" id="CHEBI:29805"/>
        <dbReference type="ChEBI" id="CHEBI:43474"/>
        <dbReference type="ChEBI" id="CHEBI:58033"/>
        <dbReference type="EC" id="3.1.3.18"/>
    </reaction>
</comment>
<dbReference type="GO" id="GO:0008967">
    <property type="term" value="F:phosphoglycolate phosphatase activity"/>
    <property type="evidence" value="ECO:0007669"/>
    <property type="project" value="UniProtKB-EC"/>
</dbReference>
<reference evidence="5 6" key="1">
    <citation type="submission" date="2015-10" db="EMBL/GenBank/DDBJ databases">
        <title>Metagenome-Assembled Genomes uncover a global brackish microbiome.</title>
        <authorList>
            <person name="Hugerth L.W."/>
            <person name="Larsson J."/>
            <person name="Alneberg J."/>
            <person name="Lindh M.V."/>
            <person name="Legrand C."/>
            <person name="Pinhassi J."/>
            <person name="Andersson A.F."/>
        </authorList>
    </citation>
    <scope>NUCLEOTIDE SEQUENCE [LARGE SCALE GENOMIC DNA]</scope>
    <source>
        <strain evidence="5">BACL9 MAG-120820-bin42</strain>
    </source>
</reference>
<comment type="similarity">
    <text evidence="3">Belongs to the HAD-like hydrolase superfamily. CbbY/CbbZ/Gph/YieH family.</text>
</comment>
<accession>A0A0R2XEA5</accession>
<evidence type="ECO:0000256" key="1">
    <source>
        <dbReference type="ARBA" id="ARBA00000830"/>
    </source>
</evidence>
<evidence type="ECO:0000256" key="3">
    <source>
        <dbReference type="ARBA" id="ARBA00006171"/>
    </source>
</evidence>
<organism evidence="5 6">
    <name type="scientific">Verrucomicrobia subdivision 6 bacterium BACL9 MAG-120820-bin42</name>
    <dbReference type="NCBI Taxonomy" id="1655634"/>
    <lineage>
        <taxon>Bacteria</taxon>
        <taxon>Pseudomonadati</taxon>
        <taxon>Verrucomicrobiota</taxon>
        <taxon>Verrucomicrobiia</taxon>
        <taxon>Verrucomicrobiales</taxon>
        <taxon>Verrucomicrobia subdivision 6</taxon>
    </lineage>
</organism>
<dbReference type="EC" id="3.1.3.18" evidence="4"/>
<dbReference type="EMBL" id="LIDM01000171">
    <property type="protein sequence ID" value="KRP32107.1"/>
    <property type="molecule type" value="Genomic_DNA"/>
</dbReference>
<dbReference type="AlphaFoldDB" id="A0A0R2XEA5"/>
<dbReference type="Proteomes" id="UP000051557">
    <property type="component" value="Unassembled WGS sequence"/>
</dbReference>
<dbReference type="Gene3D" id="3.40.50.1000">
    <property type="entry name" value="HAD superfamily/HAD-like"/>
    <property type="match status" value="1"/>
</dbReference>
<dbReference type="GO" id="GO:0005829">
    <property type="term" value="C:cytosol"/>
    <property type="evidence" value="ECO:0007669"/>
    <property type="project" value="TreeGrafter"/>
</dbReference>
<gene>
    <name evidence="5" type="ORF">ABS32_04870</name>
</gene>
<name>A0A0R2XEA5_9BACT</name>
<proteinExistence type="inferred from homology"/>
<dbReference type="GO" id="GO:0006281">
    <property type="term" value="P:DNA repair"/>
    <property type="evidence" value="ECO:0007669"/>
    <property type="project" value="TreeGrafter"/>
</dbReference>
<dbReference type="PANTHER" id="PTHR43434">
    <property type="entry name" value="PHOSPHOGLYCOLATE PHOSPHATASE"/>
    <property type="match status" value="1"/>
</dbReference>
<comment type="caution">
    <text evidence="5">The sequence shown here is derived from an EMBL/GenBank/DDBJ whole genome shotgun (WGS) entry which is preliminary data.</text>
</comment>
<evidence type="ECO:0000256" key="4">
    <source>
        <dbReference type="ARBA" id="ARBA00013078"/>
    </source>
</evidence>
<dbReference type="Gene3D" id="1.10.150.240">
    <property type="entry name" value="Putative phosphatase, domain 2"/>
    <property type="match status" value="1"/>
</dbReference>
<evidence type="ECO:0000256" key="2">
    <source>
        <dbReference type="ARBA" id="ARBA00004818"/>
    </source>
</evidence>
<evidence type="ECO:0000313" key="6">
    <source>
        <dbReference type="Proteomes" id="UP000051557"/>
    </source>
</evidence>
<dbReference type="InterPro" id="IPR036412">
    <property type="entry name" value="HAD-like_sf"/>
</dbReference>
<protein>
    <recommendedName>
        <fullName evidence="4">phosphoglycolate phosphatase</fullName>
        <ecNumber evidence="4">3.1.3.18</ecNumber>
    </recommendedName>
</protein>
<dbReference type="InterPro" id="IPR023214">
    <property type="entry name" value="HAD_sf"/>
</dbReference>
<evidence type="ECO:0000313" key="5">
    <source>
        <dbReference type="EMBL" id="KRP32107.1"/>
    </source>
</evidence>
<sequence length="235" mass="25856">MRAGSPLARKLLLWDIDGTILHTGKAGESALSRVMEKVHGIRRGLEGLEIAGRTDKWIVEQILGRDGKPSGPEQVAEFLNHYVELLAEELPKRNGGLHPGVLGILEEAHRRPEFVQALLTGNIEKGARLKLTRYGVNHFFEFGAFADDSSVRNELGPHAQRRAHERHREIFSPDRIFVIGDTPHDVACARAIGAKAIAVATGSFTAEQLRECGADAVFTDFAHPEALFHFLSSSN</sequence>
<dbReference type="InterPro" id="IPR023198">
    <property type="entry name" value="PGP-like_dom2"/>
</dbReference>